<keyword evidence="4" id="KW-0732">Signal</keyword>
<dbReference type="EMBL" id="CP026118">
    <property type="protein sequence ID" value="QAS51791.1"/>
    <property type="molecule type" value="Genomic_DNA"/>
</dbReference>
<dbReference type="InterPro" id="IPR038501">
    <property type="entry name" value="Spore_GerAC_C_sf"/>
</dbReference>
<sequence>MKRWLIAFVCLLMLTGCWDERQFKNIKLVLSMGYDVGEDGGIIQTVSIPSVRRSVEGPGEEKIQVISTSAHTPREARDKLDQMISETFDPSKVKVIVLGEELAKKNIYPILDEMYRNPNSNLNSFLAIAEGGTAKDVINTKNLSETRISQYLSGLLDAAVYSTHATGENLQLICAELVEPGIDFSVPMVTVDEEKQLITFSGMGLFHDKQYSGEKIAPEQTTLYMLLQGKKGKIARMTAKVSDKHEEEIQNYVTVNVMNNNKDLKLEVKDNQVTAHLKLKMKVRIVEYPSDHLYVKGKIGSISKELSEVLTSDSEQIISQIQEANSDILGIGRRVKAFHPKVWKELDWNEEYPEITIKPKVEVEILQHGIIN</sequence>
<evidence type="ECO:0000256" key="6">
    <source>
        <dbReference type="ARBA" id="ARBA00023139"/>
    </source>
</evidence>
<dbReference type="InterPro" id="IPR046953">
    <property type="entry name" value="Spore_GerAC-like_C"/>
</dbReference>
<gene>
    <name evidence="10" type="ORF">HLI_05855</name>
</gene>
<evidence type="ECO:0000256" key="7">
    <source>
        <dbReference type="ARBA" id="ARBA00023288"/>
    </source>
</evidence>
<dbReference type="GO" id="GO:0009847">
    <property type="term" value="P:spore germination"/>
    <property type="evidence" value="ECO:0007669"/>
    <property type="project" value="InterPro"/>
</dbReference>
<evidence type="ECO:0000256" key="2">
    <source>
        <dbReference type="ARBA" id="ARBA00007886"/>
    </source>
</evidence>
<dbReference type="NCBIfam" id="TIGR02887">
    <property type="entry name" value="spore_ger_x_C"/>
    <property type="match status" value="1"/>
</dbReference>
<reference evidence="10 11" key="1">
    <citation type="submission" date="2018-01" db="EMBL/GenBank/DDBJ databases">
        <title>The whole genome sequencing and assembly of Halobacillus litoralis ERB031 strain.</title>
        <authorList>
            <person name="Lee S.-J."/>
            <person name="Park M.-K."/>
            <person name="Kim J.-Y."/>
            <person name="Lee Y.-J."/>
            <person name="Yi H."/>
            <person name="Bahn Y.-S."/>
            <person name="Kim J.F."/>
            <person name="Lee D.-W."/>
        </authorList>
    </citation>
    <scope>NUCLEOTIDE SEQUENCE [LARGE SCALE GENOMIC DNA]</scope>
    <source>
        <strain evidence="10 11">ERB 031</strain>
    </source>
</reference>
<dbReference type="Pfam" id="PF05504">
    <property type="entry name" value="Spore_GerAC"/>
    <property type="match status" value="1"/>
</dbReference>
<keyword evidence="5" id="KW-0472">Membrane</keyword>
<name>A0A410MAP2_9BACI</name>
<comment type="subcellular location">
    <subcellularLocation>
        <location evidence="1">Membrane</location>
        <topology evidence="1">Lipid-anchor</topology>
    </subcellularLocation>
</comment>
<evidence type="ECO:0000256" key="5">
    <source>
        <dbReference type="ARBA" id="ARBA00023136"/>
    </source>
</evidence>
<dbReference type="PANTHER" id="PTHR35789:SF1">
    <property type="entry name" value="SPORE GERMINATION PROTEIN B3"/>
    <property type="match status" value="1"/>
</dbReference>
<dbReference type="InterPro" id="IPR008844">
    <property type="entry name" value="Spore_GerAC-like"/>
</dbReference>
<protein>
    <submittedName>
        <fullName evidence="10">Ger(X)C family spore germination protein</fullName>
    </submittedName>
</protein>
<dbReference type="InterPro" id="IPR057336">
    <property type="entry name" value="GerAC_N"/>
</dbReference>
<dbReference type="KEGG" id="hli:HLI_05855"/>
<dbReference type="GO" id="GO:0016020">
    <property type="term" value="C:membrane"/>
    <property type="evidence" value="ECO:0007669"/>
    <property type="project" value="UniProtKB-SubCell"/>
</dbReference>
<evidence type="ECO:0000259" key="8">
    <source>
        <dbReference type="Pfam" id="PF05504"/>
    </source>
</evidence>
<evidence type="ECO:0000313" key="10">
    <source>
        <dbReference type="EMBL" id="QAS51791.1"/>
    </source>
</evidence>
<evidence type="ECO:0000259" key="9">
    <source>
        <dbReference type="Pfam" id="PF25198"/>
    </source>
</evidence>
<dbReference type="Gene3D" id="3.30.300.210">
    <property type="entry name" value="Nutrient germinant receptor protein C, domain 3"/>
    <property type="match status" value="1"/>
</dbReference>
<dbReference type="PANTHER" id="PTHR35789">
    <property type="entry name" value="SPORE GERMINATION PROTEIN B3"/>
    <property type="match status" value="1"/>
</dbReference>
<evidence type="ECO:0000313" key="11">
    <source>
        <dbReference type="Proteomes" id="UP000287756"/>
    </source>
</evidence>
<dbReference type="OrthoDB" id="2370124at2"/>
<dbReference type="Pfam" id="PF25198">
    <property type="entry name" value="Spore_GerAC_N"/>
    <property type="match status" value="1"/>
</dbReference>
<organism evidence="10 11">
    <name type="scientific">Halobacillus litoralis</name>
    <dbReference type="NCBI Taxonomy" id="45668"/>
    <lineage>
        <taxon>Bacteria</taxon>
        <taxon>Bacillati</taxon>
        <taxon>Bacillota</taxon>
        <taxon>Bacilli</taxon>
        <taxon>Bacillales</taxon>
        <taxon>Bacillaceae</taxon>
        <taxon>Halobacillus</taxon>
    </lineage>
</organism>
<dbReference type="AlphaFoldDB" id="A0A410MAP2"/>
<evidence type="ECO:0000256" key="3">
    <source>
        <dbReference type="ARBA" id="ARBA00022544"/>
    </source>
</evidence>
<keyword evidence="6" id="KW-0564">Palmitate</keyword>
<feature type="domain" description="Spore germination GerAC-like C-terminal" evidence="8">
    <location>
        <begin position="201"/>
        <end position="369"/>
    </location>
</feature>
<accession>A0A410MAP2</accession>
<dbReference type="Proteomes" id="UP000287756">
    <property type="component" value="Chromosome"/>
</dbReference>
<keyword evidence="7" id="KW-0449">Lipoprotein</keyword>
<keyword evidence="3" id="KW-0309">Germination</keyword>
<dbReference type="RefSeq" id="WP_128523838.1">
    <property type="nucleotide sequence ID" value="NZ_CP026118.1"/>
</dbReference>
<comment type="similarity">
    <text evidence="2">Belongs to the GerABKC lipoprotein family.</text>
</comment>
<proteinExistence type="inferred from homology"/>
<evidence type="ECO:0000256" key="1">
    <source>
        <dbReference type="ARBA" id="ARBA00004635"/>
    </source>
</evidence>
<dbReference type="PROSITE" id="PS51257">
    <property type="entry name" value="PROKAR_LIPOPROTEIN"/>
    <property type="match status" value="1"/>
</dbReference>
<evidence type="ECO:0000256" key="4">
    <source>
        <dbReference type="ARBA" id="ARBA00022729"/>
    </source>
</evidence>
<feature type="domain" description="Spore germination protein N-terminal" evidence="9">
    <location>
        <begin position="19"/>
        <end position="191"/>
    </location>
</feature>